<comment type="caution">
    <text evidence="1">The sequence shown here is derived from an EMBL/GenBank/DDBJ whole genome shotgun (WGS) entry which is preliminary data.</text>
</comment>
<sequence>MTFTCERLQPVAPQLHIAVPRLISHKDWPRWSNYIKRLAKVYHAWEYCNPEMTTSEYIGQLVELPFTRIPPEISDFRIGLTSISDLEDSEIDRLTEAID</sequence>
<accession>A0A8J8WJ57</accession>
<dbReference type="Proteomes" id="UP000631181">
    <property type="component" value="Unassembled WGS sequence"/>
</dbReference>
<evidence type="ECO:0000313" key="1">
    <source>
        <dbReference type="EMBL" id="KAF7718328.1"/>
    </source>
</evidence>
<reference evidence="1" key="1">
    <citation type="journal article" date="2020" name="Front. Microbiol.">
        <title>Gene regulatory networks of Penicillium echinulatum 2HH and Penicillium oxalicum 114-2 inferred by a computational biology approach.</title>
        <authorList>
            <person name="Lenz A.R."/>
            <person name="Galan-Vasquez E."/>
            <person name="Balbinot E."/>
            <person name="De Abreu F.P."/>
            <person name="De Oliveira N.S."/>
            <person name="Da Rosa L.O."/>
            <person name="De Avila E Silva S."/>
            <person name="Camassola M."/>
            <person name="Dillon A.J.P."/>
            <person name="Perez-Rueda E."/>
        </authorList>
    </citation>
    <scope>NUCLEOTIDE SEQUENCE</scope>
    <source>
        <strain evidence="1">S1M29</strain>
    </source>
</reference>
<proteinExistence type="predicted"/>
<keyword evidence="2" id="KW-1185">Reference proteome</keyword>
<name>A0A8J8WJ57_9EURO</name>
<organism evidence="1 2">
    <name type="scientific">Penicillium ucsense</name>
    <dbReference type="NCBI Taxonomy" id="2839758"/>
    <lineage>
        <taxon>Eukaryota</taxon>
        <taxon>Fungi</taxon>
        <taxon>Dikarya</taxon>
        <taxon>Ascomycota</taxon>
        <taxon>Pezizomycotina</taxon>
        <taxon>Eurotiomycetes</taxon>
        <taxon>Eurotiomycetidae</taxon>
        <taxon>Eurotiales</taxon>
        <taxon>Aspergillaceae</taxon>
        <taxon>Penicillium</taxon>
    </lineage>
</organism>
<evidence type="ECO:0000313" key="2">
    <source>
        <dbReference type="Proteomes" id="UP000631181"/>
    </source>
</evidence>
<protein>
    <submittedName>
        <fullName evidence="1">Uncharacterized protein</fullName>
    </submittedName>
</protein>
<dbReference type="EMBL" id="WIWV01000016">
    <property type="protein sequence ID" value="KAF7718328.1"/>
    <property type="molecule type" value="Genomic_DNA"/>
</dbReference>
<dbReference type="AlphaFoldDB" id="A0A8J8WJ57"/>
<gene>
    <name evidence="1" type="ORF">PECM_002362</name>
</gene>